<reference evidence="3 4" key="1">
    <citation type="journal article" date="2023" name="Sci. Data">
        <title>Genome assembly of the Korean intertidal mud-creeper Batillaria attramentaria.</title>
        <authorList>
            <person name="Patra A.K."/>
            <person name="Ho P.T."/>
            <person name="Jun S."/>
            <person name="Lee S.J."/>
            <person name="Kim Y."/>
            <person name="Won Y.J."/>
        </authorList>
    </citation>
    <scope>NUCLEOTIDE SEQUENCE [LARGE SCALE GENOMIC DNA]</scope>
    <source>
        <strain evidence="3">Wonlab-2016</strain>
    </source>
</reference>
<evidence type="ECO:0000313" key="3">
    <source>
        <dbReference type="EMBL" id="KAK7500006.1"/>
    </source>
</evidence>
<keyword evidence="2" id="KW-0732">Signal</keyword>
<gene>
    <name evidence="3" type="ORF">BaRGS_00008854</name>
</gene>
<dbReference type="AlphaFoldDB" id="A0ABD0LKD9"/>
<proteinExistence type="predicted"/>
<feature type="chain" id="PRO_5044869801" description="Secreted protein" evidence="2">
    <location>
        <begin position="32"/>
        <end position="112"/>
    </location>
</feature>
<protein>
    <recommendedName>
        <fullName evidence="5">Secreted protein</fullName>
    </recommendedName>
</protein>
<sequence>MHTSQTPPKNKGWRLLLASIFFLLISHPSLHLTVRGTTANLWSLYHNCVAKSLLREKLSSGSRGLSRGKEEYMISNLGRESETRTRKKNTGTKNKTTTALSATTTIYHNRLK</sequence>
<comment type="caution">
    <text evidence="3">The sequence shown here is derived from an EMBL/GenBank/DDBJ whole genome shotgun (WGS) entry which is preliminary data.</text>
</comment>
<evidence type="ECO:0000256" key="1">
    <source>
        <dbReference type="SAM" id="MobiDB-lite"/>
    </source>
</evidence>
<dbReference type="Proteomes" id="UP001519460">
    <property type="component" value="Unassembled WGS sequence"/>
</dbReference>
<evidence type="ECO:0000313" key="4">
    <source>
        <dbReference type="Proteomes" id="UP001519460"/>
    </source>
</evidence>
<accession>A0ABD0LKD9</accession>
<dbReference type="EMBL" id="JACVVK020000040">
    <property type="protein sequence ID" value="KAK7500006.1"/>
    <property type="molecule type" value="Genomic_DNA"/>
</dbReference>
<feature type="signal peptide" evidence="2">
    <location>
        <begin position="1"/>
        <end position="31"/>
    </location>
</feature>
<evidence type="ECO:0000256" key="2">
    <source>
        <dbReference type="SAM" id="SignalP"/>
    </source>
</evidence>
<feature type="region of interest" description="Disordered" evidence="1">
    <location>
        <begin position="70"/>
        <end position="96"/>
    </location>
</feature>
<evidence type="ECO:0008006" key="5">
    <source>
        <dbReference type="Google" id="ProtNLM"/>
    </source>
</evidence>
<name>A0ABD0LKD9_9CAEN</name>
<organism evidence="3 4">
    <name type="scientific">Batillaria attramentaria</name>
    <dbReference type="NCBI Taxonomy" id="370345"/>
    <lineage>
        <taxon>Eukaryota</taxon>
        <taxon>Metazoa</taxon>
        <taxon>Spiralia</taxon>
        <taxon>Lophotrochozoa</taxon>
        <taxon>Mollusca</taxon>
        <taxon>Gastropoda</taxon>
        <taxon>Caenogastropoda</taxon>
        <taxon>Sorbeoconcha</taxon>
        <taxon>Cerithioidea</taxon>
        <taxon>Batillariidae</taxon>
        <taxon>Batillaria</taxon>
    </lineage>
</organism>
<keyword evidence="4" id="KW-1185">Reference proteome</keyword>